<gene>
    <name evidence="1" type="ORF">H2199_007963</name>
</gene>
<sequence>MVSFKILLPLALAATGAMAKSATRDALISIFGPVETWDPIRAVDVDPTATFEGKSVNYSLIITYQPPRRIPKNGRSNWLWQNQLQSGKDGFCGELNHNGGLQGGRTHHQHRTHYKASDGSFQRFTDQEGRVATVFYSVTVRDGFVWSYNNCYNSLFEIIVRCKGRDPNSSGGFISQFNHGSMDARIDPWE</sequence>
<comment type="caution">
    <text evidence="1">The sequence shown here is derived from an EMBL/GenBank/DDBJ whole genome shotgun (WGS) entry which is preliminary data.</text>
</comment>
<accession>A0ACC2YMI0</accession>
<organism evidence="1 2">
    <name type="scientific">Coniosporium tulheliwenetii</name>
    <dbReference type="NCBI Taxonomy" id="3383036"/>
    <lineage>
        <taxon>Eukaryota</taxon>
        <taxon>Fungi</taxon>
        <taxon>Dikarya</taxon>
        <taxon>Ascomycota</taxon>
        <taxon>Pezizomycotina</taxon>
        <taxon>Dothideomycetes</taxon>
        <taxon>Dothideomycetes incertae sedis</taxon>
        <taxon>Coniosporium</taxon>
    </lineage>
</organism>
<keyword evidence="2" id="KW-1185">Reference proteome</keyword>
<proteinExistence type="predicted"/>
<evidence type="ECO:0000313" key="2">
    <source>
        <dbReference type="Proteomes" id="UP001172680"/>
    </source>
</evidence>
<reference evidence="1" key="1">
    <citation type="submission" date="2022-10" db="EMBL/GenBank/DDBJ databases">
        <title>Culturing micro-colonial fungi from biological soil crusts in the Mojave desert and describing Neophaeococcomyces mojavensis, and introducing the new genera and species Taxawa tesnikishii.</title>
        <authorList>
            <person name="Kurbessoian T."/>
            <person name="Stajich J.E."/>
        </authorList>
    </citation>
    <scope>NUCLEOTIDE SEQUENCE</scope>
    <source>
        <strain evidence="1">JES_115</strain>
    </source>
</reference>
<dbReference type="EMBL" id="JAPDRP010000025">
    <property type="protein sequence ID" value="KAJ9636288.1"/>
    <property type="molecule type" value="Genomic_DNA"/>
</dbReference>
<dbReference type="Proteomes" id="UP001172680">
    <property type="component" value="Unassembled WGS sequence"/>
</dbReference>
<evidence type="ECO:0000313" key="1">
    <source>
        <dbReference type="EMBL" id="KAJ9636288.1"/>
    </source>
</evidence>
<name>A0ACC2YMI0_9PEZI</name>
<protein>
    <submittedName>
        <fullName evidence="1">Uncharacterized protein</fullName>
    </submittedName>
</protein>